<sequence>MDTGMVLAQLRLPDGDVSHVATFLSELRTLAATESATAAIHTTLKGLPAALEKAVYVYEKYPLIIDETGQAAQFFKYQRGCFLMAGNPADLQLQSFPVLSIDMVLAALRLGTTMTLCLDKLAGLELDQFFCDGWFPSQVLNRHEFSKPEVWAPLLRPVSWPLARDVVGKYNEPTGKQGEGDPDASLFLPSDAFKFVVLCGNIPPPPRTLERMCLIRVQSQDTMKDSQDDTAGGGVAAALGLREVSFV</sequence>
<dbReference type="AlphaFoldDB" id="A0A397E6N2"/>
<accession>A0A397E6N2</accession>
<organism evidence="1 2">
    <name type="scientific">Aphanomyces astaci</name>
    <name type="common">Crayfish plague agent</name>
    <dbReference type="NCBI Taxonomy" id="112090"/>
    <lineage>
        <taxon>Eukaryota</taxon>
        <taxon>Sar</taxon>
        <taxon>Stramenopiles</taxon>
        <taxon>Oomycota</taxon>
        <taxon>Saprolegniomycetes</taxon>
        <taxon>Saprolegniales</taxon>
        <taxon>Verrucalvaceae</taxon>
        <taxon>Aphanomyces</taxon>
    </lineage>
</organism>
<protein>
    <submittedName>
        <fullName evidence="1">Uncharacterized protein</fullName>
    </submittedName>
</protein>
<evidence type="ECO:0000313" key="1">
    <source>
        <dbReference type="EMBL" id="RHY74816.1"/>
    </source>
</evidence>
<gene>
    <name evidence="1" type="ORF">DYB38_013428</name>
</gene>
<reference evidence="1 2" key="1">
    <citation type="submission" date="2018-08" db="EMBL/GenBank/DDBJ databases">
        <title>Aphanomyces genome sequencing and annotation.</title>
        <authorList>
            <person name="Minardi D."/>
            <person name="Oidtmann B."/>
            <person name="Van Der Giezen M."/>
            <person name="Studholme D.J."/>
        </authorList>
    </citation>
    <scope>NUCLEOTIDE SEQUENCE [LARGE SCALE GENOMIC DNA]</scope>
    <source>
        <strain evidence="1 2">SA</strain>
    </source>
</reference>
<proteinExistence type="predicted"/>
<comment type="caution">
    <text evidence="1">The sequence shown here is derived from an EMBL/GenBank/DDBJ whole genome shotgun (WGS) entry which is preliminary data.</text>
</comment>
<dbReference type="EMBL" id="QUTC01002233">
    <property type="protein sequence ID" value="RHY74816.1"/>
    <property type="molecule type" value="Genomic_DNA"/>
</dbReference>
<dbReference type="Proteomes" id="UP000265716">
    <property type="component" value="Unassembled WGS sequence"/>
</dbReference>
<dbReference type="VEuPathDB" id="FungiDB:H257_12137"/>
<name>A0A397E6N2_APHAT</name>
<evidence type="ECO:0000313" key="2">
    <source>
        <dbReference type="Proteomes" id="UP000265716"/>
    </source>
</evidence>